<dbReference type="EMBL" id="SHKM01000002">
    <property type="protein sequence ID" value="RZT76430.1"/>
    <property type="molecule type" value="Genomic_DNA"/>
</dbReference>
<keyword evidence="1" id="KW-0812">Transmembrane</keyword>
<reference evidence="3 4" key="1">
    <citation type="submission" date="2019-02" db="EMBL/GenBank/DDBJ databases">
        <title>Genomic Encyclopedia of Type Strains, Phase IV (KMG-IV): sequencing the most valuable type-strain genomes for metagenomic binning, comparative biology and taxonomic classification.</title>
        <authorList>
            <person name="Goeker M."/>
        </authorList>
    </citation>
    <scope>NUCLEOTIDE SEQUENCE [LARGE SCALE GENOMIC DNA]</scope>
    <source>
        <strain evidence="3 4">DSM 21223</strain>
    </source>
</reference>
<feature type="transmembrane region" description="Helical" evidence="1">
    <location>
        <begin position="190"/>
        <end position="207"/>
    </location>
</feature>
<dbReference type="InterPro" id="IPR050879">
    <property type="entry name" value="Acyltransferase_3"/>
</dbReference>
<feature type="transmembrane region" description="Helical" evidence="1">
    <location>
        <begin position="239"/>
        <end position="254"/>
    </location>
</feature>
<keyword evidence="1" id="KW-0472">Membrane</keyword>
<keyword evidence="1" id="KW-1133">Transmembrane helix</keyword>
<name>A0ABY0INZ7_9RHOO</name>
<dbReference type="Pfam" id="PF01757">
    <property type="entry name" value="Acyl_transf_3"/>
    <property type="match status" value="1"/>
</dbReference>
<organism evidence="3 4">
    <name type="scientific">Azospira oryzae</name>
    <dbReference type="NCBI Taxonomy" id="146939"/>
    <lineage>
        <taxon>Bacteria</taxon>
        <taxon>Pseudomonadati</taxon>
        <taxon>Pseudomonadota</taxon>
        <taxon>Betaproteobacteria</taxon>
        <taxon>Rhodocyclales</taxon>
        <taxon>Rhodocyclaceae</taxon>
        <taxon>Azospira</taxon>
    </lineage>
</organism>
<protein>
    <submittedName>
        <fullName evidence="3">Peptidoglycan/LPS O-acetylase OafA/YrhL</fullName>
    </submittedName>
</protein>
<feature type="transmembrane region" description="Helical" evidence="1">
    <location>
        <begin position="325"/>
        <end position="346"/>
    </location>
</feature>
<feature type="domain" description="Acyltransferase 3" evidence="2">
    <location>
        <begin position="21"/>
        <end position="339"/>
    </location>
</feature>
<dbReference type="PANTHER" id="PTHR23028">
    <property type="entry name" value="ACETYLTRANSFERASE"/>
    <property type="match status" value="1"/>
</dbReference>
<dbReference type="InterPro" id="IPR002656">
    <property type="entry name" value="Acyl_transf_3_dom"/>
</dbReference>
<accession>A0ABY0INZ7</accession>
<dbReference type="Proteomes" id="UP000292136">
    <property type="component" value="Unassembled WGS sequence"/>
</dbReference>
<sequence length="374" mass="42268">MPMQSVIEGGSTASPASDKRYFITGLRAVAAVIIAWHHFALYPPLKEWAAPLLGHLLDWLADHARATQVFFVVGGYVMALSMSGRDWRLPALGRYVVQRYCRLGLPYLAAMILVCLAYAYGREWLPEEITGSPVSLPQVLAHLFFLQGLLGYEQLSAGFWFVCINFQLALVYAGSLWLRDSLGRGRINMPLLLGWPAAAFALFHFNLDGALDGWWLYFFPYFFMGIVIHHAVRQARSPLQFWLYALLLLAAMGFEWRWRLLSALLVGLLLWHAEWRGWGSRWPQHKAMLELGRISYSLFLVHFPVLVFVGALWTRLELYSPEQAALGLLLSFVCSVLLAQLFHRWVEQPAAALGRRLTQGSTSPAGYVPAWKGA</sequence>
<feature type="transmembrane region" description="Helical" evidence="1">
    <location>
        <begin position="157"/>
        <end position="178"/>
    </location>
</feature>
<feature type="transmembrane region" description="Helical" evidence="1">
    <location>
        <begin position="213"/>
        <end position="232"/>
    </location>
</feature>
<evidence type="ECO:0000256" key="1">
    <source>
        <dbReference type="SAM" id="Phobius"/>
    </source>
</evidence>
<feature type="transmembrane region" description="Helical" evidence="1">
    <location>
        <begin position="260"/>
        <end position="279"/>
    </location>
</feature>
<keyword evidence="4" id="KW-1185">Reference proteome</keyword>
<evidence type="ECO:0000313" key="4">
    <source>
        <dbReference type="Proteomes" id="UP000292136"/>
    </source>
</evidence>
<comment type="caution">
    <text evidence="3">The sequence shown here is derived from an EMBL/GenBank/DDBJ whole genome shotgun (WGS) entry which is preliminary data.</text>
</comment>
<feature type="transmembrane region" description="Helical" evidence="1">
    <location>
        <begin position="103"/>
        <end position="121"/>
    </location>
</feature>
<feature type="transmembrane region" description="Helical" evidence="1">
    <location>
        <begin position="291"/>
        <end position="313"/>
    </location>
</feature>
<gene>
    <name evidence="3" type="ORF">EV678_2307</name>
</gene>
<evidence type="ECO:0000259" key="2">
    <source>
        <dbReference type="Pfam" id="PF01757"/>
    </source>
</evidence>
<proteinExistence type="predicted"/>
<dbReference type="RefSeq" id="WP_130459627.1">
    <property type="nucleotide sequence ID" value="NZ_SHKM01000002.1"/>
</dbReference>
<evidence type="ECO:0000313" key="3">
    <source>
        <dbReference type="EMBL" id="RZT76430.1"/>
    </source>
</evidence>
<feature type="transmembrane region" description="Helical" evidence="1">
    <location>
        <begin position="63"/>
        <end position="82"/>
    </location>
</feature>
<feature type="transmembrane region" description="Helical" evidence="1">
    <location>
        <begin position="21"/>
        <end position="43"/>
    </location>
</feature>